<evidence type="ECO:0008006" key="4">
    <source>
        <dbReference type="Google" id="ProtNLM"/>
    </source>
</evidence>
<dbReference type="EMBL" id="BLIR01000001">
    <property type="protein sequence ID" value="GFE38493.1"/>
    <property type="molecule type" value="Genomic_DNA"/>
</dbReference>
<reference evidence="2 3" key="1">
    <citation type="submission" date="2019-12" db="EMBL/GenBank/DDBJ databases">
        <title>Whole genome shotgun sequence of Streptomyces tubercidicus NBRC 13090.</title>
        <authorList>
            <person name="Ichikawa N."/>
            <person name="Kimura A."/>
            <person name="Kitahashi Y."/>
            <person name="Komaki H."/>
            <person name="Tamura T."/>
        </authorList>
    </citation>
    <scope>NUCLEOTIDE SEQUENCE [LARGE SCALE GENOMIC DNA]</scope>
    <source>
        <strain evidence="2 3">NBRC 13090</strain>
    </source>
</reference>
<dbReference type="AlphaFoldDB" id="A0A640UR30"/>
<sequence>MGAGTVFAALGVIGYSASSAMADTEYYSETKATYVEYWPDGDGFRVHDNAPDGASAAVQYRLAKEEDPNRYYSTKTLVSSAGYGKSTGFVRNFPENRELDFRACSYKGGKAYACTSWTLANTSNI</sequence>
<evidence type="ECO:0000313" key="3">
    <source>
        <dbReference type="Proteomes" id="UP000431826"/>
    </source>
</evidence>
<accession>A0A640UR30</accession>
<feature type="signal peptide" evidence="1">
    <location>
        <begin position="1"/>
        <end position="22"/>
    </location>
</feature>
<protein>
    <recommendedName>
        <fullName evidence="4">Secreted protein</fullName>
    </recommendedName>
</protein>
<name>A0A640UR30_9ACTN</name>
<dbReference type="Proteomes" id="UP000431826">
    <property type="component" value="Unassembled WGS sequence"/>
</dbReference>
<feature type="chain" id="PRO_5038385429" description="Secreted protein" evidence="1">
    <location>
        <begin position="23"/>
        <end position="125"/>
    </location>
</feature>
<evidence type="ECO:0000256" key="1">
    <source>
        <dbReference type="SAM" id="SignalP"/>
    </source>
</evidence>
<gene>
    <name evidence="2" type="ORF">Stube_31660</name>
</gene>
<keyword evidence="1" id="KW-0732">Signal</keyword>
<keyword evidence="3" id="KW-1185">Reference proteome</keyword>
<evidence type="ECO:0000313" key="2">
    <source>
        <dbReference type="EMBL" id="GFE38493.1"/>
    </source>
</evidence>
<comment type="caution">
    <text evidence="2">The sequence shown here is derived from an EMBL/GenBank/DDBJ whole genome shotgun (WGS) entry which is preliminary data.</text>
</comment>
<proteinExistence type="predicted"/>
<organism evidence="2 3">
    <name type="scientific">Streptomyces tubercidicus</name>
    <dbReference type="NCBI Taxonomy" id="47759"/>
    <lineage>
        <taxon>Bacteria</taxon>
        <taxon>Bacillati</taxon>
        <taxon>Actinomycetota</taxon>
        <taxon>Actinomycetes</taxon>
        <taxon>Kitasatosporales</taxon>
        <taxon>Streptomycetaceae</taxon>
        <taxon>Streptomyces</taxon>
    </lineage>
</organism>